<dbReference type="AlphaFoldDB" id="A0A1G8KCF0"/>
<keyword evidence="1" id="KW-0812">Transmembrane</keyword>
<name>A0A1G8KCF0_9BURK</name>
<evidence type="ECO:0000313" key="5">
    <source>
        <dbReference type="Proteomes" id="UP000199706"/>
    </source>
</evidence>
<keyword evidence="1" id="KW-0739">Sodium transport</keyword>
<evidence type="ECO:0000256" key="1">
    <source>
        <dbReference type="HAMAP-Rule" id="MF_02062"/>
    </source>
</evidence>
<feature type="transmembrane region" description="Helical" evidence="1">
    <location>
        <begin position="238"/>
        <end position="262"/>
    </location>
</feature>
<proteinExistence type="inferred from homology"/>
<keyword evidence="1" id="KW-0915">Sodium</keyword>
<accession>A0A1G8KCF0</accession>
<evidence type="ECO:0000256" key="3">
    <source>
        <dbReference type="SAM" id="MobiDB-lite"/>
    </source>
</evidence>
<protein>
    <recommendedName>
        <fullName evidence="1 2">Sodium/glutamate symporter</fullName>
    </recommendedName>
</protein>
<dbReference type="RefSeq" id="WP_090692932.1">
    <property type="nucleotide sequence ID" value="NZ_CADERL010000008.1"/>
</dbReference>
<keyword evidence="1" id="KW-0997">Cell inner membrane</keyword>
<keyword evidence="1" id="KW-0813">Transport</keyword>
<dbReference type="PANTHER" id="PTHR36178:SF1">
    <property type="entry name" value="SODIUM_GLUTAMATE SYMPORTER"/>
    <property type="match status" value="1"/>
</dbReference>
<dbReference type="GO" id="GO:0015813">
    <property type="term" value="P:L-glutamate transmembrane transport"/>
    <property type="evidence" value="ECO:0007669"/>
    <property type="project" value="UniProtKB-UniRule"/>
</dbReference>
<feature type="transmembrane region" description="Helical" evidence="1">
    <location>
        <begin position="391"/>
        <end position="416"/>
    </location>
</feature>
<keyword evidence="1" id="KW-0769">Symport</keyword>
<keyword evidence="1" id="KW-1003">Cell membrane</keyword>
<comment type="function">
    <text evidence="1">Catalyzes the sodium-dependent transport of glutamate.</text>
</comment>
<keyword evidence="1" id="KW-0029">Amino-acid transport</keyword>
<dbReference type="OrthoDB" id="4921038at2"/>
<feature type="region of interest" description="Disordered" evidence="3">
    <location>
        <begin position="189"/>
        <end position="222"/>
    </location>
</feature>
<reference evidence="4 5" key="1">
    <citation type="submission" date="2016-10" db="EMBL/GenBank/DDBJ databases">
        <authorList>
            <person name="de Groot N.N."/>
        </authorList>
    </citation>
    <scope>NUCLEOTIDE SEQUENCE [LARGE SCALE GENOMIC DNA]</scope>
    <source>
        <strain evidence="4 5">LMG 2247</strain>
    </source>
</reference>
<evidence type="ECO:0000313" key="4">
    <source>
        <dbReference type="EMBL" id="SDI41072.1"/>
    </source>
</evidence>
<evidence type="ECO:0000256" key="2">
    <source>
        <dbReference type="NCBIfam" id="TIGR00210"/>
    </source>
</evidence>
<feature type="transmembrane region" description="Helical" evidence="1">
    <location>
        <begin position="159"/>
        <end position="182"/>
    </location>
</feature>
<dbReference type="HAMAP" id="MF_02062">
    <property type="entry name" value="GltS"/>
    <property type="match status" value="1"/>
</dbReference>
<feature type="transmembrane region" description="Helical" evidence="1">
    <location>
        <begin position="93"/>
        <end position="118"/>
    </location>
</feature>
<feature type="transmembrane region" description="Helical" evidence="1">
    <location>
        <begin position="69"/>
        <end position="86"/>
    </location>
</feature>
<comment type="subcellular location">
    <subcellularLocation>
        <location evidence="1">Cell inner membrane</location>
        <topology evidence="1">Multi-pass membrane protein</topology>
    </subcellularLocation>
</comment>
<dbReference type="GO" id="GO:0015501">
    <property type="term" value="F:glutamate:sodium symporter activity"/>
    <property type="evidence" value="ECO:0007669"/>
    <property type="project" value="UniProtKB-UniRule"/>
</dbReference>
<dbReference type="PANTHER" id="PTHR36178">
    <property type="entry name" value="SLR0625 PROTEIN"/>
    <property type="match status" value="1"/>
</dbReference>
<feature type="transmembrane region" description="Helical" evidence="1">
    <location>
        <begin position="322"/>
        <end position="345"/>
    </location>
</feature>
<organism evidence="4 5">
    <name type="scientific">Paraburkholderia phenazinium</name>
    <dbReference type="NCBI Taxonomy" id="60549"/>
    <lineage>
        <taxon>Bacteria</taxon>
        <taxon>Pseudomonadati</taxon>
        <taxon>Pseudomonadota</taxon>
        <taxon>Betaproteobacteria</taxon>
        <taxon>Burkholderiales</taxon>
        <taxon>Burkholderiaceae</taxon>
        <taxon>Paraburkholderia</taxon>
    </lineage>
</organism>
<comment type="similarity">
    <text evidence="1">Belongs to the glutamate:Na(+) symporter (ESS) (TC 2.A.27) family.</text>
</comment>
<keyword evidence="1" id="KW-1133">Transmembrane helix</keyword>
<feature type="compositionally biased region" description="Low complexity" evidence="3">
    <location>
        <begin position="207"/>
        <end position="222"/>
    </location>
</feature>
<gene>
    <name evidence="1" type="primary">gltS</name>
    <name evidence="4" type="ORF">SAMN05216466_12275</name>
</gene>
<feature type="transmembrane region" description="Helical" evidence="1">
    <location>
        <begin position="268"/>
        <end position="289"/>
    </location>
</feature>
<feature type="transmembrane region" description="Helical" evidence="1">
    <location>
        <begin position="6"/>
        <end position="26"/>
    </location>
</feature>
<dbReference type="Pfam" id="PF03616">
    <property type="entry name" value="Glt_symporter"/>
    <property type="match status" value="1"/>
</dbReference>
<feature type="transmembrane region" description="Helical" evidence="1">
    <location>
        <begin position="357"/>
        <end position="379"/>
    </location>
</feature>
<dbReference type="InterPro" id="IPR004445">
    <property type="entry name" value="GltS"/>
</dbReference>
<sequence>MNIGTYGTLVAASLVLLLGNRLVTWIPLLRAYTIPEPVAGGLVAAVSLLVLRLTGNIEVRFDTSLQPPMMLAFFATIGLNANLSSLKRGGPLLLRFLGVVIGLLILQNAVGIGLAYVLGVDPLLGLLGGSITLSGGHGTGAAWSKVFAEHHGLQSATEAAIACATFGLVMGGILGGPVARLLMRRVQPPKPTTATTAQRAQDEPRSATTTASPPVTATPAEPPLAFEEPQAEQATTPAAFIATLSLIAISLAGGETLANLLAGTTFELPSFVCVLFVGVLLSNGLALAGKPVIEHAVALLGNVSLALFLAMALMTLRLWDLAALALPVISLLAAQTVLMVLYASFVTFRVMGRNYDAVVLAAGHCGFGLGATPTAIANMQAVTNRFGHSHVAFLVVPMVGAFFIDIANAIVIKGYLALPIFH</sequence>
<dbReference type="Proteomes" id="UP000199706">
    <property type="component" value="Unassembled WGS sequence"/>
</dbReference>
<keyword evidence="1" id="KW-0406">Ion transport</keyword>
<feature type="transmembrane region" description="Helical" evidence="1">
    <location>
        <begin position="296"/>
        <end position="316"/>
    </location>
</feature>
<keyword evidence="1" id="KW-0472">Membrane</keyword>
<feature type="transmembrane region" description="Helical" evidence="1">
    <location>
        <begin position="38"/>
        <end position="57"/>
    </location>
</feature>
<dbReference type="GO" id="GO:0005886">
    <property type="term" value="C:plasma membrane"/>
    <property type="evidence" value="ECO:0007669"/>
    <property type="project" value="UniProtKB-SubCell"/>
</dbReference>
<dbReference type="EMBL" id="FNCJ01000022">
    <property type="protein sequence ID" value="SDI41072.1"/>
    <property type="molecule type" value="Genomic_DNA"/>
</dbReference>
<dbReference type="NCBIfam" id="TIGR00210">
    <property type="entry name" value="gltS"/>
    <property type="match status" value="1"/>
</dbReference>